<proteinExistence type="inferred from homology"/>
<dbReference type="EMBL" id="JAGTXO010000003">
    <property type="protein sequence ID" value="KAG8469235.1"/>
    <property type="molecule type" value="Genomic_DNA"/>
</dbReference>
<dbReference type="PANTHER" id="PTHR13011:SF0">
    <property type="entry name" value="GENERAL TRANSCRIPTION FACTOR IIF SUBUNIT 1"/>
    <property type="match status" value="1"/>
</dbReference>
<dbReference type="GO" id="GO:0032968">
    <property type="term" value="P:positive regulation of transcription elongation by RNA polymerase II"/>
    <property type="evidence" value="ECO:0007669"/>
    <property type="project" value="InterPro"/>
</dbReference>
<evidence type="ECO:0000313" key="9">
    <source>
        <dbReference type="Proteomes" id="UP000751190"/>
    </source>
</evidence>
<name>A0A8J6CGL1_DIALT</name>
<evidence type="ECO:0000256" key="2">
    <source>
        <dbReference type="ARBA" id="ARBA00005249"/>
    </source>
</evidence>
<comment type="subcellular location">
    <subcellularLocation>
        <location evidence="1">Nucleus</location>
    </subcellularLocation>
</comment>
<comment type="caution">
    <text evidence="8">The sequence shown here is derived from an EMBL/GenBank/DDBJ whole genome shotgun (WGS) entry which is preliminary data.</text>
</comment>
<dbReference type="PANTHER" id="PTHR13011">
    <property type="entry name" value="TFIIF-ALPHA"/>
    <property type="match status" value="1"/>
</dbReference>
<evidence type="ECO:0000256" key="4">
    <source>
        <dbReference type="ARBA" id="ARBA00023125"/>
    </source>
</evidence>
<protein>
    <submittedName>
        <fullName evidence="8">Uncharacterized protein</fullName>
    </submittedName>
</protein>
<dbReference type="GO" id="GO:0005674">
    <property type="term" value="C:transcription factor TFIIF complex"/>
    <property type="evidence" value="ECO:0007669"/>
    <property type="project" value="TreeGrafter"/>
</dbReference>
<dbReference type="GO" id="GO:0003677">
    <property type="term" value="F:DNA binding"/>
    <property type="evidence" value="ECO:0007669"/>
    <property type="project" value="UniProtKB-KW"/>
</dbReference>
<sequence length="470" mass="50901">MSAPPRLRVVARGDVAKTHVARFSSVVDPGLARADITVTMARDDTAIMRRVRRGAAEATRPWLLTAPHPQRAPEPLTYVGSLEESQCDKYVLLVPDGGELRMVPCHEWYTFVPRPARIAEMKREDQERAQREAEEKMRARHAQSDLYLERKGAGKIREGEQNDEGEINTLRITDDDNYLRADADGHKRGARGGRARPGRADGARDADGSDDDGVGAGGQARADAMDGDNDVYEGGGEEAAAWMNTGLEKELGEDSDKGEQLDFDDGDQFSDDECSEEREGNAEELGSEDDEGDARATADGAADGAAGAQHASTNAFQRIDERAADEDDDAFKDERMRADGANARESDDEGDGAGPSQRAAVVARNGVGQSGVGKRERAGGQAASHAVASAPAPAKRPRRAPAFMQESDLVGMLKAWTRPPTAEEFMSKLGADLQGEPSAQTDEFRHWVIEVLMAIAMQIEYNGRKVLVLK</sequence>
<reference evidence="8" key="1">
    <citation type="submission" date="2021-05" db="EMBL/GenBank/DDBJ databases">
        <title>The genome of the haptophyte Pavlova lutheri (Diacronema luteri, Pavlovales) - a model for lipid biosynthesis in eukaryotic algae.</title>
        <authorList>
            <person name="Hulatt C.J."/>
            <person name="Posewitz M.C."/>
        </authorList>
    </citation>
    <scope>NUCLEOTIDE SEQUENCE</scope>
    <source>
        <strain evidence="8">NIVA-4/92</strain>
    </source>
</reference>
<feature type="compositionally biased region" description="Acidic residues" evidence="7">
    <location>
        <begin position="261"/>
        <end position="276"/>
    </location>
</feature>
<evidence type="ECO:0000256" key="7">
    <source>
        <dbReference type="SAM" id="MobiDB-lite"/>
    </source>
</evidence>
<feature type="compositionally biased region" description="Low complexity" evidence="7">
    <location>
        <begin position="379"/>
        <end position="393"/>
    </location>
</feature>
<dbReference type="InterPro" id="IPR011039">
    <property type="entry name" value="TFIIF_interaction"/>
</dbReference>
<dbReference type="GO" id="GO:0006367">
    <property type="term" value="P:transcription initiation at RNA polymerase II promoter"/>
    <property type="evidence" value="ECO:0007669"/>
    <property type="project" value="InterPro"/>
</dbReference>
<keyword evidence="9" id="KW-1185">Reference proteome</keyword>
<feature type="region of interest" description="Disordered" evidence="7">
    <location>
        <begin position="122"/>
        <end position="400"/>
    </location>
</feature>
<keyword evidence="5" id="KW-0804">Transcription</keyword>
<evidence type="ECO:0000256" key="5">
    <source>
        <dbReference type="ARBA" id="ARBA00023163"/>
    </source>
</evidence>
<evidence type="ECO:0000256" key="6">
    <source>
        <dbReference type="ARBA" id="ARBA00023242"/>
    </source>
</evidence>
<feature type="compositionally biased region" description="Basic and acidic residues" evidence="7">
    <location>
        <begin position="198"/>
        <end position="207"/>
    </location>
</feature>
<dbReference type="Proteomes" id="UP000751190">
    <property type="component" value="Unassembled WGS sequence"/>
</dbReference>
<evidence type="ECO:0000256" key="3">
    <source>
        <dbReference type="ARBA" id="ARBA00023015"/>
    </source>
</evidence>
<feature type="compositionally biased region" description="Basic and acidic residues" evidence="7">
    <location>
        <begin position="332"/>
        <end position="345"/>
    </location>
</feature>
<gene>
    <name evidence="8" type="ORF">KFE25_007753</name>
</gene>
<dbReference type="GO" id="GO:0016251">
    <property type="term" value="F:RNA polymerase II general transcription initiation factor activity"/>
    <property type="evidence" value="ECO:0007669"/>
    <property type="project" value="TreeGrafter"/>
</dbReference>
<feature type="compositionally biased region" description="Basic and acidic residues" evidence="7">
    <location>
        <begin position="247"/>
        <end position="260"/>
    </location>
</feature>
<organism evidence="8 9">
    <name type="scientific">Diacronema lutheri</name>
    <name type="common">Unicellular marine alga</name>
    <name type="synonym">Monochrysis lutheri</name>
    <dbReference type="NCBI Taxonomy" id="2081491"/>
    <lineage>
        <taxon>Eukaryota</taxon>
        <taxon>Haptista</taxon>
        <taxon>Haptophyta</taxon>
        <taxon>Pavlovophyceae</taxon>
        <taxon>Pavlovales</taxon>
        <taxon>Pavlovaceae</taxon>
        <taxon>Diacronema</taxon>
    </lineage>
</organism>
<feature type="compositionally biased region" description="Basic and acidic residues" evidence="7">
    <location>
        <begin position="147"/>
        <end position="160"/>
    </location>
</feature>
<feature type="compositionally biased region" description="Basic and acidic residues" evidence="7">
    <location>
        <begin position="172"/>
        <end position="187"/>
    </location>
</feature>
<evidence type="ECO:0000256" key="1">
    <source>
        <dbReference type="ARBA" id="ARBA00004123"/>
    </source>
</evidence>
<keyword evidence="3" id="KW-0805">Transcription regulation</keyword>
<feature type="compositionally biased region" description="Basic and acidic residues" evidence="7">
    <location>
        <begin position="122"/>
        <end position="137"/>
    </location>
</feature>
<keyword evidence="6" id="KW-0539">Nucleus</keyword>
<keyword evidence="4" id="KW-0238">DNA-binding</keyword>
<feature type="compositionally biased region" description="Low complexity" evidence="7">
    <location>
        <begin position="295"/>
        <end position="308"/>
    </location>
</feature>
<dbReference type="AlphaFoldDB" id="A0A8J6CGL1"/>
<comment type="similarity">
    <text evidence="2">Belongs to the TFIIF alpha subunit family.</text>
</comment>
<feature type="compositionally biased region" description="Basic residues" evidence="7">
    <location>
        <begin position="188"/>
        <end position="197"/>
    </location>
</feature>
<dbReference type="GO" id="GO:0001096">
    <property type="term" value="F:TFIIF-class transcription factor complex binding"/>
    <property type="evidence" value="ECO:0007669"/>
    <property type="project" value="TreeGrafter"/>
</dbReference>
<accession>A0A8J6CGL1</accession>
<evidence type="ECO:0000313" key="8">
    <source>
        <dbReference type="EMBL" id="KAG8469235.1"/>
    </source>
</evidence>
<dbReference type="SUPFAM" id="SSF50916">
    <property type="entry name" value="Rap30/74 interaction domains"/>
    <property type="match status" value="1"/>
</dbReference>
<dbReference type="InterPro" id="IPR008851">
    <property type="entry name" value="TFIIF-alpha"/>
</dbReference>